<comment type="caution">
    <text evidence="1">The sequence shown here is derived from an EMBL/GenBank/DDBJ whole genome shotgun (WGS) entry which is preliminary data.</text>
</comment>
<sequence length="131" mass="15107">MQSFTETTTQTQPAFLTRMRRLSKSGFLCESNSKCPRLDKMIAHVNLFDKTTRFLEEDLTKQQADVFEEQRVQSNKPHAKPQLTRGGSEDRPYSTTETIVAFSPEVMKKPQRDDCVFVVEVEQVEDIDDDT</sequence>
<dbReference type="Proteomes" id="UP001172386">
    <property type="component" value="Unassembled WGS sequence"/>
</dbReference>
<evidence type="ECO:0000313" key="2">
    <source>
        <dbReference type="Proteomes" id="UP001172386"/>
    </source>
</evidence>
<gene>
    <name evidence="1" type="ORF">H2198_001437</name>
</gene>
<reference evidence="1" key="1">
    <citation type="submission" date="2022-10" db="EMBL/GenBank/DDBJ databases">
        <title>Culturing micro-colonial fungi from biological soil crusts in the Mojave desert and describing Neophaeococcomyces mojavensis, and introducing the new genera and species Taxawa tesnikishii.</title>
        <authorList>
            <person name="Kurbessoian T."/>
            <person name="Stajich J.E."/>
        </authorList>
    </citation>
    <scope>NUCLEOTIDE SEQUENCE</scope>
    <source>
        <strain evidence="1">JES_112</strain>
    </source>
</reference>
<name>A0ACC3AH61_9EURO</name>
<proteinExistence type="predicted"/>
<protein>
    <submittedName>
        <fullName evidence="1">Uncharacterized protein</fullName>
    </submittedName>
</protein>
<evidence type="ECO:0000313" key="1">
    <source>
        <dbReference type="EMBL" id="KAJ9662303.1"/>
    </source>
</evidence>
<organism evidence="1 2">
    <name type="scientific">Neophaeococcomyces mojaviensis</name>
    <dbReference type="NCBI Taxonomy" id="3383035"/>
    <lineage>
        <taxon>Eukaryota</taxon>
        <taxon>Fungi</taxon>
        <taxon>Dikarya</taxon>
        <taxon>Ascomycota</taxon>
        <taxon>Pezizomycotina</taxon>
        <taxon>Eurotiomycetes</taxon>
        <taxon>Chaetothyriomycetidae</taxon>
        <taxon>Chaetothyriales</taxon>
        <taxon>Chaetothyriales incertae sedis</taxon>
        <taxon>Neophaeococcomyces</taxon>
    </lineage>
</organism>
<dbReference type="EMBL" id="JAPDRQ010000016">
    <property type="protein sequence ID" value="KAJ9662303.1"/>
    <property type="molecule type" value="Genomic_DNA"/>
</dbReference>
<keyword evidence="2" id="KW-1185">Reference proteome</keyword>
<accession>A0ACC3AH61</accession>